<accession>A0ACC2XP41</accession>
<dbReference type="Proteomes" id="UP001234202">
    <property type="component" value="Unassembled WGS sequence"/>
</dbReference>
<name>A0ACC2XP41_9TREE</name>
<gene>
    <name evidence="1" type="ORF">QFC24_002956</name>
</gene>
<protein>
    <submittedName>
        <fullName evidence="1">Uncharacterized protein</fullName>
    </submittedName>
</protein>
<organism evidence="1 2">
    <name type="scientific">Naganishia onofrii</name>
    <dbReference type="NCBI Taxonomy" id="1851511"/>
    <lineage>
        <taxon>Eukaryota</taxon>
        <taxon>Fungi</taxon>
        <taxon>Dikarya</taxon>
        <taxon>Basidiomycota</taxon>
        <taxon>Agaricomycotina</taxon>
        <taxon>Tremellomycetes</taxon>
        <taxon>Filobasidiales</taxon>
        <taxon>Filobasidiaceae</taxon>
        <taxon>Naganishia</taxon>
    </lineage>
</organism>
<evidence type="ECO:0000313" key="1">
    <source>
        <dbReference type="EMBL" id="KAJ9125022.1"/>
    </source>
</evidence>
<comment type="caution">
    <text evidence="1">The sequence shown here is derived from an EMBL/GenBank/DDBJ whole genome shotgun (WGS) entry which is preliminary data.</text>
</comment>
<sequence length="345" mass="38420">MIHTGSSRSNDRGSTLSSSRNAIHGPSRDRAATMSATLSAHSTKRSNGAVKEEDPDVKPSILSTSLASRRRQGDEDSQGDDSKDQGRFGKRDAEDLTVLEDLQTGPTEFGRDPEGMAEWTWVEPNSGINLRYDYWLSLKGPLTDHSLLIRQRYMSHNDVQELMTSRYYLSPSRLYSVIRLSKDRQHFDVPLDSDWVTVAIVCGKSELKSINTGTGRTIHKDDSEEDEDQDQKPKASKHKTKVKAEKGEGFQDVKKKTRKFVTLRLCSLPTKASRRGTSIGGDTLLNLLLFEADTETKSTSKGVVTHQYRGGSGGAYEKWWKLDVGSVIGIIAPKVLKPWGVCFQI</sequence>
<evidence type="ECO:0000313" key="2">
    <source>
        <dbReference type="Proteomes" id="UP001234202"/>
    </source>
</evidence>
<proteinExistence type="predicted"/>
<dbReference type="EMBL" id="JASBWV010000008">
    <property type="protein sequence ID" value="KAJ9125022.1"/>
    <property type="molecule type" value="Genomic_DNA"/>
</dbReference>
<reference evidence="1" key="1">
    <citation type="submission" date="2023-04" db="EMBL/GenBank/DDBJ databases">
        <title>Draft Genome sequencing of Naganishia species isolated from polar environments using Oxford Nanopore Technology.</title>
        <authorList>
            <person name="Leo P."/>
            <person name="Venkateswaran K."/>
        </authorList>
    </citation>
    <scope>NUCLEOTIDE SEQUENCE</scope>
    <source>
        <strain evidence="1">DBVPG 5303</strain>
    </source>
</reference>
<keyword evidence="2" id="KW-1185">Reference proteome</keyword>